<dbReference type="InterPro" id="IPR045853">
    <property type="entry name" value="Pep_chain_release_fac_I_sf"/>
</dbReference>
<dbReference type="PANTHER" id="PTHR43804:SF7">
    <property type="entry name" value="LD18447P"/>
    <property type="match status" value="1"/>
</dbReference>
<dbReference type="SMART" id="SM00937">
    <property type="entry name" value="PCRF"/>
    <property type="match status" value="1"/>
</dbReference>
<dbReference type="Proteomes" id="UP000076874">
    <property type="component" value="Unassembled WGS sequence"/>
</dbReference>
<dbReference type="FunFam" id="3.30.160.20:FF:000070">
    <property type="entry name" value="Related to MRF1-peptide chain release factor, mitochondrial"/>
    <property type="match status" value="1"/>
</dbReference>
<keyword evidence="3" id="KW-0648">Protein biosynthesis</keyword>
<proteinExistence type="inferred from homology"/>
<dbReference type="Gene3D" id="3.30.160.20">
    <property type="match status" value="1"/>
</dbReference>
<evidence type="ECO:0000313" key="6">
    <source>
        <dbReference type="EMBL" id="OAA68458.1"/>
    </source>
</evidence>
<dbReference type="SUPFAM" id="SSF75620">
    <property type="entry name" value="Release factor"/>
    <property type="match status" value="1"/>
</dbReference>
<feature type="domain" description="Prokaryotic-type class I peptide chain release factors" evidence="5">
    <location>
        <begin position="307"/>
        <end position="323"/>
    </location>
</feature>
<evidence type="ECO:0000256" key="4">
    <source>
        <dbReference type="SAM" id="MobiDB-lite"/>
    </source>
</evidence>
<evidence type="ECO:0000259" key="5">
    <source>
        <dbReference type="PROSITE" id="PS00745"/>
    </source>
</evidence>
<dbReference type="InterPro" id="IPR050057">
    <property type="entry name" value="Prokaryotic/Mito_RF"/>
</dbReference>
<dbReference type="Pfam" id="PF03462">
    <property type="entry name" value="PCRF"/>
    <property type="match status" value="1"/>
</dbReference>
<dbReference type="AlphaFoldDB" id="A0A168AA27"/>
<evidence type="ECO:0000256" key="3">
    <source>
        <dbReference type="ARBA" id="ARBA00022917"/>
    </source>
</evidence>
<feature type="compositionally biased region" description="Low complexity" evidence="4">
    <location>
        <begin position="266"/>
        <end position="282"/>
    </location>
</feature>
<evidence type="ECO:0000313" key="7">
    <source>
        <dbReference type="Proteomes" id="UP000076874"/>
    </source>
</evidence>
<dbReference type="GO" id="GO:0003747">
    <property type="term" value="F:translation release factor activity"/>
    <property type="evidence" value="ECO:0007669"/>
    <property type="project" value="EnsemblFungi"/>
</dbReference>
<sequence>MWANTFSTVLFASLDGRRQTGLDPAGGHVCMQNNGKRTLTGDPSTTSSVPPVLLERARRLAAEHSELKRSLETQYDTKSAKRAGEIQSVAQALTEWDEAQRAVEELRGMATARDEDPELRQLARDELAATEARIDDVGRRLSASLTPKHPFGAMPCLLEFRPGPGGLEGRFFTDSLFRMYQNFCARQGYRARVIKYEVSDSVGDTGSDGESALQEAILEVQDAGAYDTFRGEAGIHRVQRIPATEKNGRTHTSAAAVWVLPSSLSSSSSSSSSQEGSPSGDGSDAGFDDPESDFYIQPADVRVETMRARGAGGQHVNKTESAIRLTHAPTGTVVSMQDSRSQHQNRDAAWKILRARVAQQRREQREAEARRLRDSVLSKAQVTRSDKIRTYNYSQDRVTDHRCGLDVHNLPDVLSGGETLARIVAAVQAWLREKDVKAVLDEEEAAKADAKR</sequence>
<evidence type="ECO:0000256" key="2">
    <source>
        <dbReference type="ARBA" id="ARBA00022481"/>
    </source>
</evidence>
<keyword evidence="7" id="KW-1185">Reference proteome</keyword>
<gene>
    <name evidence="6" type="ORF">SPI_00653</name>
</gene>
<organism evidence="6 7">
    <name type="scientific">Niveomyces insectorum RCEF 264</name>
    <dbReference type="NCBI Taxonomy" id="1081102"/>
    <lineage>
        <taxon>Eukaryota</taxon>
        <taxon>Fungi</taxon>
        <taxon>Dikarya</taxon>
        <taxon>Ascomycota</taxon>
        <taxon>Pezizomycotina</taxon>
        <taxon>Sordariomycetes</taxon>
        <taxon>Hypocreomycetidae</taxon>
        <taxon>Hypocreales</taxon>
        <taxon>Cordycipitaceae</taxon>
        <taxon>Niveomyces</taxon>
    </lineage>
</organism>
<dbReference type="EMBL" id="AZHD01000001">
    <property type="protein sequence ID" value="OAA68458.1"/>
    <property type="molecule type" value="Genomic_DNA"/>
</dbReference>
<dbReference type="InterPro" id="IPR000352">
    <property type="entry name" value="Pep_chain_release_fac_I"/>
</dbReference>
<comment type="caution">
    <text evidence="6">The sequence shown here is derived from an EMBL/GenBank/DDBJ whole genome shotgun (WGS) entry which is preliminary data.</text>
</comment>
<reference evidence="6 7" key="1">
    <citation type="journal article" date="2016" name="Genome Biol. Evol.">
        <title>Divergent and convergent evolution of fungal pathogenicity.</title>
        <authorList>
            <person name="Shang Y."/>
            <person name="Xiao G."/>
            <person name="Zheng P."/>
            <person name="Cen K."/>
            <person name="Zhan S."/>
            <person name="Wang C."/>
        </authorList>
    </citation>
    <scope>NUCLEOTIDE SEQUENCE [LARGE SCALE GENOMIC DNA]</scope>
    <source>
        <strain evidence="6 7">RCEF 264</strain>
    </source>
</reference>
<dbReference type="Gene3D" id="6.10.140.1950">
    <property type="match status" value="1"/>
</dbReference>
<dbReference type="Gene3D" id="3.30.70.1660">
    <property type="match status" value="1"/>
</dbReference>
<evidence type="ECO:0000256" key="1">
    <source>
        <dbReference type="ARBA" id="ARBA00010835"/>
    </source>
</evidence>
<dbReference type="Pfam" id="PF00472">
    <property type="entry name" value="RF-1"/>
    <property type="match status" value="1"/>
</dbReference>
<feature type="compositionally biased region" description="Polar residues" evidence="4">
    <location>
        <begin position="31"/>
        <end position="48"/>
    </location>
</feature>
<accession>A0A168AA27</accession>
<feature type="region of interest" description="Disordered" evidence="4">
    <location>
        <begin position="23"/>
        <end position="48"/>
    </location>
</feature>
<comment type="similarity">
    <text evidence="1">Belongs to the prokaryotic/mitochondrial release factor family.</text>
</comment>
<dbReference type="InterPro" id="IPR005139">
    <property type="entry name" value="PCRF"/>
</dbReference>
<feature type="region of interest" description="Disordered" evidence="4">
    <location>
        <begin position="266"/>
        <end position="293"/>
    </location>
</feature>
<dbReference type="GO" id="GO:0070126">
    <property type="term" value="P:mitochondrial translational termination"/>
    <property type="evidence" value="ECO:0007669"/>
    <property type="project" value="EnsemblFungi"/>
</dbReference>
<dbReference type="STRING" id="1081102.A0A168AA27"/>
<protein>
    <submittedName>
        <fullName evidence="6">Mitochondrial translation release factor</fullName>
    </submittedName>
</protein>
<dbReference type="OrthoDB" id="2019491at2759"/>
<keyword evidence="2" id="KW-0488">Methylation</keyword>
<dbReference type="PANTHER" id="PTHR43804">
    <property type="entry name" value="LD18447P"/>
    <property type="match status" value="1"/>
</dbReference>
<name>A0A168AA27_9HYPO</name>
<dbReference type="PROSITE" id="PS00745">
    <property type="entry name" value="RF_PROK_I"/>
    <property type="match status" value="1"/>
</dbReference>
<dbReference type="GO" id="GO:0005739">
    <property type="term" value="C:mitochondrion"/>
    <property type="evidence" value="ECO:0007669"/>
    <property type="project" value="EnsemblFungi"/>
</dbReference>